<accession>A0A3M0JTV6</accession>
<protein>
    <recommendedName>
        <fullName evidence="2">ribonuclease H</fullName>
        <ecNumber evidence="2">3.1.26.4</ecNumber>
    </recommendedName>
</protein>
<evidence type="ECO:0000313" key="10">
    <source>
        <dbReference type="EMBL" id="RMC04239.1"/>
    </source>
</evidence>
<feature type="domain" description="Reverse transcriptase" evidence="9">
    <location>
        <begin position="10"/>
        <end position="199"/>
    </location>
</feature>
<keyword evidence="6" id="KW-0255">Endonuclease</keyword>
<keyword evidence="11" id="KW-1185">Reference proteome</keyword>
<dbReference type="Gene3D" id="3.30.70.270">
    <property type="match status" value="2"/>
</dbReference>
<keyword evidence="3" id="KW-0808">Transferase</keyword>
<evidence type="ECO:0000256" key="5">
    <source>
        <dbReference type="ARBA" id="ARBA00022722"/>
    </source>
</evidence>
<dbReference type="GO" id="GO:0035613">
    <property type="term" value="F:RNA stem-loop binding"/>
    <property type="evidence" value="ECO:0007669"/>
    <property type="project" value="TreeGrafter"/>
</dbReference>
<dbReference type="SUPFAM" id="SSF56672">
    <property type="entry name" value="DNA/RNA polymerases"/>
    <property type="match status" value="1"/>
</dbReference>
<evidence type="ECO:0000313" key="11">
    <source>
        <dbReference type="Proteomes" id="UP000269221"/>
    </source>
</evidence>
<dbReference type="InterPro" id="IPR010661">
    <property type="entry name" value="RVT_thumb"/>
</dbReference>
<evidence type="ECO:0000256" key="1">
    <source>
        <dbReference type="ARBA" id="ARBA00010879"/>
    </source>
</evidence>
<organism evidence="10 11">
    <name type="scientific">Hirundo rustica rustica</name>
    <dbReference type="NCBI Taxonomy" id="333673"/>
    <lineage>
        <taxon>Eukaryota</taxon>
        <taxon>Metazoa</taxon>
        <taxon>Chordata</taxon>
        <taxon>Craniata</taxon>
        <taxon>Vertebrata</taxon>
        <taxon>Euteleostomi</taxon>
        <taxon>Archelosauria</taxon>
        <taxon>Archosauria</taxon>
        <taxon>Dinosauria</taxon>
        <taxon>Saurischia</taxon>
        <taxon>Theropoda</taxon>
        <taxon>Coelurosauria</taxon>
        <taxon>Aves</taxon>
        <taxon>Neognathae</taxon>
        <taxon>Neoaves</taxon>
        <taxon>Telluraves</taxon>
        <taxon>Australaves</taxon>
        <taxon>Passeriformes</taxon>
        <taxon>Sylvioidea</taxon>
        <taxon>Hirundinidae</taxon>
        <taxon>Hirundo</taxon>
    </lineage>
</organism>
<comment type="caution">
    <text evidence="10">The sequence shown here is derived from an EMBL/GenBank/DDBJ whole genome shotgun (WGS) entry which is preliminary data.</text>
</comment>
<evidence type="ECO:0000256" key="6">
    <source>
        <dbReference type="ARBA" id="ARBA00022759"/>
    </source>
</evidence>
<dbReference type="Pfam" id="PF06817">
    <property type="entry name" value="RVT_thumb"/>
    <property type="match status" value="1"/>
</dbReference>
<reference evidence="10 11" key="1">
    <citation type="submission" date="2018-07" db="EMBL/GenBank/DDBJ databases">
        <title>A high quality draft genome assembly of the barn swallow (H. rustica rustica).</title>
        <authorList>
            <person name="Formenti G."/>
            <person name="Chiara M."/>
            <person name="Poveda L."/>
            <person name="Francoijs K.-J."/>
            <person name="Bonisoli-Alquati A."/>
            <person name="Canova L."/>
            <person name="Gianfranceschi L."/>
            <person name="Horner D.S."/>
            <person name="Saino N."/>
        </authorList>
    </citation>
    <scope>NUCLEOTIDE SEQUENCE [LARGE SCALE GENOMIC DNA]</scope>
    <source>
        <strain evidence="10">Chelidonia</strain>
        <tissue evidence="10">Blood</tissue>
    </source>
</reference>
<dbReference type="InterPro" id="IPR043502">
    <property type="entry name" value="DNA/RNA_pol_sf"/>
</dbReference>
<dbReference type="Gene3D" id="3.10.10.10">
    <property type="entry name" value="HIV Type 1 Reverse Transcriptase, subunit A, domain 1"/>
    <property type="match status" value="1"/>
</dbReference>
<keyword evidence="8" id="KW-0695">RNA-directed DNA polymerase</keyword>
<keyword evidence="5" id="KW-0540">Nuclease</keyword>
<evidence type="ECO:0000256" key="7">
    <source>
        <dbReference type="ARBA" id="ARBA00022801"/>
    </source>
</evidence>
<keyword evidence="7" id="KW-0378">Hydrolase</keyword>
<dbReference type="AlphaFoldDB" id="A0A3M0JTV6"/>
<dbReference type="PANTHER" id="PTHR41694:SF3">
    <property type="entry name" value="RNA-DIRECTED DNA POLYMERASE-RELATED"/>
    <property type="match status" value="1"/>
</dbReference>
<dbReference type="Proteomes" id="UP000269221">
    <property type="component" value="Unassembled WGS sequence"/>
</dbReference>
<dbReference type="Pfam" id="PF00078">
    <property type="entry name" value="RVT_1"/>
    <property type="match status" value="1"/>
</dbReference>
<gene>
    <name evidence="10" type="ORF">DUI87_19058</name>
</gene>
<evidence type="ECO:0000256" key="8">
    <source>
        <dbReference type="ARBA" id="ARBA00022918"/>
    </source>
</evidence>
<dbReference type="InterPro" id="IPR043128">
    <property type="entry name" value="Rev_trsase/Diguanyl_cyclase"/>
</dbReference>
<evidence type="ECO:0000259" key="9">
    <source>
        <dbReference type="PROSITE" id="PS50878"/>
    </source>
</evidence>
<sequence>MLESLVQKQLCKGHLTSTTSLWNTPIFVIQKQNKGKWRLLQDLCKISEVIEDMGILQLGLPSPVMIPKGWNLIGIDLKDCFLDIPLHPDDAPLFAFSIPSVNRQAPLQIYHWTVLPQGTKNSPTICQWFVAKVLTLGHKELPQAIIYHYMDDIFIAAENNSALDAVPKATVTAIQQAGLTIVEEKIQQMPPWKYLGLKILPQTIQHQLLQLNENPQTLHDLQKLLGTINWVGPLLGITNEDLSPSFVLLKGDPESNSSGQLTDEARDALDKVSQAIQTHQAHRINPNLQFVLAILGKGSQLHALIFQ</sequence>
<dbReference type="OrthoDB" id="10068174at2759"/>
<dbReference type="STRING" id="333673.A0A3M0JTV6"/>
<dbReference type="PROSITE" id="PS50878">
    <property type="entry name" value="RT_POL"/>
    <property type="match status" value="1"/>
</dbReference>
<name>A0A3M0JTV6_HIRRU</name>
<dbReference type="PANTHER" id="PTHR41694">
    <property type="entry name" value="ENDOGENOUS RETROVIRUS GROUP K MEMBER POL PROTEIN"/>
    <property type="match status" value="1"/>
</dbReference>
<dbReference type="GO" id="GO:0003964">
    <property type="term" value="F:RNA-directed DNA polymerase activity"/>
    <property type="evidence" value="ECO:0007669"/>
    <property type="project" value="UniProtKB-KW"/>
</dbReference>
<keyword evidence="4" id="KW-0548">Nucleotidyltransferase</keyword>
<evidence type="ECO:0000256" key="3">
    <source>
        <dbReference type="ARBA" id="ARBA00022679"/>
    </source>
</evidence>
<dbReference type="EC" id="3.1.26.4" evidence="2"/>
<proteinExistence type="inferred from homology"/>
<dbReference type="InterPro" id="IPR000477">
    <property type="entry name" value="RT_dom"/>
</dbReference>
<evidence type="ECO:0000256" key="4">
    <source>
        <dbReference type="ARBA" id="ARBA00022695"/>
    </source>
</evidence>
<comment type="similarity">
    <text evidence="1">Belongs to the beta type-B retroviral polymerase family. HERV class-II K(HML-2) pol subfamily.</text>
</comment>
<dbReference type="EMBL" id="QRBI01000126">
    <property type="protein sequence ID" value="RMC04239.1"/>
    <property type="molecule type" value="Genomic_DNA"/>
</dbReference>
<dbReference type="GO" id="GO:0004523">
    <property type="term" value="F:RNA-DNA hybrid ribonuclease activity"/>
    <property type="evidence" value="ECO:0007669"/>
    <property type="project" value="UniProtKB-EC"/>
</dbReference>
<evidence type="ECO:0000256" key="2">
    <source>
        <dbReference type="ARBA" id="ARBA00012180"/>
    </source>
</evidence>